<dbReference type="Pfam" id="PF20432">
    <property type="entry name" value="Xre-like-HTH"/>
    <property type="match status" value="1"/>
</dbReference>
<gene>
    <name evidence="2" type="ORF">WJU22_08220</name>
</gene>
<sequence length="147" mass="16769">MPATAIALQKEKYSVLHRFMGLELGNLYRLVTSAHKGVKTKVFYDFAETIKMPEKELAGIINLSARTISNYKEQQKVLEPIYSEHLLKLIALYEKGETIFGTVDEFSYWLKKPFWGARETPIDWLVTPGGVDIISEELDKLAEGYPV</sequence>
<keyword evidence="3" id="KW-1185">Reference proteome</keyword>
<reference evidence="2 3" key="1">
    <citation type="submission" date="2024-03" db="EMBL/GenBank/DDBJ databases">
        <title>Chitinophaga caseinilytica sp. nov., a casein hydrolysing bacterium isolated from forest soil.</title>
        <authorList>
            <person name="Lee D.S."/>
            <person name="Han D.M."/>
            <person name="Baek J.H."/>
            <person name="Choi D.G."/>
            <person name="Jeon J.H."/>
            <person name="Jeon C.O."/>
        </authorList>
    </citation>
    <scope>NUCLEOTIDE SEQUENCE [LARGE SCALE GENOMIC DNA]</scope>
    <source>
        <strain evidence="2 3">KACC 19118</strain>
    </source>
</reference>
<evidence type="ECO:0000259" key="1">
    <source>
        <dbReference type="Pfam" id="PF20432"/>
    </source>
</evidence>
<proteinExistence type="predicted"/>
<accession>A0ABZ2Z7E2</accession>
<name>A0ABZ2Z7E2_9BACT</name>
<evidence type="ECO:0000313" key="3">
    <source>
        <dbReference type="Proteomes" id="UP001449657"/>
    </source>
</evidence>
<dbReference type="EMBL" id="CP150096">
    <property type="protein sequence ID" value="WZN48159.1"/>
    <property type="molecule type" value="Genomic_DNA"/>
</dbReference>
<evidence type="ECO:0000313" key="2">
    <source>
        <dbReference type="EMBL" id="WZN48159.1"/>
    </source>
</evidence>
<dbReference type="Proteomes" id="UP001449657">
    <property type="component" value="Chromosome"/>
</dbReference>
<dbReference type="RefSeq" id="WP_126244923.1">
    <property type="nucleotide sequence ID" value="NZ_CP149792.1"/>
</dbReference>
<protein>
    <submittedName>
        <fullName evidence="2">Antitoxin Xre-like helix-turn-helix domain-containing protein</fullName>
    </submittedName>
</protein>
<dbReference type="InterPro" id="IPR046847">
    <property type="entry name" value="Xre-like_HTH"/>
</dbReference>
<feature type="domain" description="Antitoxin Xre-like helix-turn-helix" evidence="1">
    <location>
        <begin position="30"/>
        <end position="90"/>
    </location>
</feature>
<organism evidence="2 3">
    <name type="scientific">Chitinophaga caseinilytica</name>
    <dbReference type="NCBI Taxonomy" id="2267521"/>
    <lineage>
        <taxon>Bacteria</taxon>
        <taxon>Pseudomonadati</taxon>
        <taxon>Bacteroidota</taxon>
        <taxon>Chitinophagia</taxon>
        <taxon>Chitinophagales</taxon>
        <taxon>Chitinophagaceae</taxon>
        <taxon>Chitinophaga</taxon>
    </lineage>
</organism>